<dbReference type="AlphaFoldDB" id="Q22TE7"/>
<dbReference type="RefSeq" id="XP_001008736.2">
    <property type="nucleotide sequence ID" value="XM_001008736.2"/>
</dbReference>
<organism evidence="2 3">
    <name type="scientific">Tetrahymena thermophila (strain SB210)</name>
    <dbReference type="NCBI Taxonomy" id="312017"/>
    <lineage>
        <taxon>Eukaryota</taxon>
        <taxon>Sar</taxon>
        <taxon>Alveolata</taxon>
        <taxon>Ciliophora</taxon>
        <taxon>Intramacronucleata</taxon>
        <taxon>Oligohymenophorea</taxon>
        <taxon>Hymenostomatida</taxon>
        <taxon>Tetrahymenina</taxon>
        <taxon>Tetrahymenidae</taxon>
        <taxon>Tetrahymena</taxon>
    </lineage>
</organism>
<evidence type="ECO:0000313" key="2">
    <source>
        <dbReference type="EMBL" id="EAR88491.2"/>
    </source>
</evidence>
<sequence length="439" mass="52568">MADYQENQKSFKAPLTQVDKFKKKNEINTGLGGIKMENSSKDCLQVSNQLELTLIEQKKENKRLLDEIENRKDRFQKREQEYRKIIDDLKNEIKNKAVPENAESKKLEEAKDYHKMIMDNIDNIQLKTSKIILDQEKDILRFFNNKITEIKKQFEEERIKKGKKDQDYVEKELKLTSKLEWIKNIAQKIDNENHNLMKKYMDLKAQYQTQENDREMLLKELIMKKKKNAILKSQLEQYEQLFKEATKDIDDEENEDMRKTSSSQKFKSLLNDKSNGNHFQSRQNMEKTGQSFNMSNLYKQGTGYYSKEEQIYRSEKTLKTLQNTMRKEQRRARELKLMYLKEIESKSELEVIIKKNVDKIKQEYQSKNPSSKQLLSTLQSKLKNDQKESFTKEMREILIEQLLNDDKVLTLVYDKTFYPDLKNIQIDENNDEYQETEQV</sequence>
<dbReference type="HOGENOM" id="CLU_919751_0_0_1"/>
<accession>Q22TE7</accession>
<dbReference type="EMBL" id="GG662840">
    <property type="protein sequence ID" value="EAR88491.2"/>
    <property type="molecule type" value="Genomic_DNA"/>
</dbReference>
<dbReference type="eggNOG" id="ENOG502QTD7">
    <property type="taxonomic scope" value="Eukaryota"/>
</dbReference>
<dbReference type="InParanoid" id="Q22TE7"/>
<proteinExistence type="predicted"/>
<name>Q22TE7_TETTS</name>
<feature type="coiled-coil region" evidence="1">
    <location>
        <begin position="311"/>
        <end position="338"/>
    </location>
</feature>
<feature type="coiled-coil region" evidence="1">
    <location>
        <begin position="186"/>
        <end position="255"/>
    </location>
</feature>
<evidence type="ECO:0000256" key="1">
    <source>
        <dbReference type="SAM" id="Coils"/>
    </source>
</evidence>
<protein>
    <submittedName>
        <fullName evidence="2">Uncharacterized protein</fullName>
    </submittedName>
</protein>
<gene>
    <name evidence="2" type="ORF">TTHERM_00171780</name>
</gene>
<feature type="coiled-coil region" evidence="1">
    <location>
        <begin position="47"/>
        <end position="92"/>
    </location>
</feature>
<reference evidence="3" key="1">
    <citation type="journal article" date="2006" name="PLoS Biol.">
        <title>Macronuclear genome sequence of the ciliate Tetrahymena thermophila, a model eukaryote.</title>
        <authorList>
            <person name="Eisen J.A."/>
            <person name="Coyne R.S."/>
            <person name="Wu M."/>
            <person name="Wu D."/>
            <person name="Thiagarajan M."/>
            <person name="Wortman J.R."/>
            <person name="Badger J.H."/>
            <person name="Ren Q."/>
            <person name="Amedeo P."/>
            <person name="Jones K.M."/>
            <person name="Tallon L.J."/>
            <person name="Delcher A.L."/>
            <person name="Salzberg S.L."/>
            <person name="Silva J.C."/>
            <person name="Haas B.J."/>
            <person name="Majoros W.H."/>
            <person name="Farzad M."/>
            <person name="Carlton J.M."/>
            <person name="Smith R.K. Jr."/>
            <person name="Garg J."/>
            <person name="Pearlman R.E."/>
            <person name="Karrer K.M."/>
            <person name="Sun L."/>
            <person name="Manning G."/>
            <person name="Elde N.C."/>
            <person name="Turkewitz A.P."/>
            <person name="Asai D.J."/>
            <person name="Wilkes D.E."/>
            <person name="Wang Y."/>
            <person name="Cai H."/>
            <person name="Collins K."/>
            <person name="Stewart B.A."/>
            <person name="Lee S.R."/>
            <person name="Wilamowska K."/>
            <person name="Weinberg Z."/>
            <person name="Ruzzo W.L."/>
            <person name="Wloga D."/>
            <person name="Gaertig J."/>
            <person name="Frankel J."/>
            <person name="Tsao C.-C."/>
            <person name="Gorovsky M.A."/>
            <person name="Keeling P.J."/>
            <person name="Waller R.F."/>
            <person name="Patron N.J."/>
            <person name="Cherry J.M."/>
            <person name="Stover N.A."/>
            <person name="Krieger C.J."/>
            <person name="del Toro C."/>
            <person name="Ryder H.F."/>
            <person name="Williamson S.C."/>
            <person name="Barbeau R.A."/>
            <person name="Hamilton E.P."/>
            <person name="Orias E."/>
        </authorList>
    </citation>
    <scope>NUCLEOTIDE SEQUENCE [LARGE SCALE GENOMIC DNA]</scope>
    <source>
        <strain evidence="3">SB210</strain>
    </source>
</reference>
<keyword evidence="3" id="KW-1185">Reference proteome</keyword>
<dbReference type="Proteomes" id="UP000009168">
    <property type="component" value="Unassembled WGS sequence"/>
</dbReference>
<keyword evidence="1" id="KW-0175">Coiled coil</keyword>
<dbReference type="OrthoDB" id="193329at2759"/>
<dbReference type="PANTHER" id="PTHR40515:SF1">
    <property type="entry name" value="CILIA- AND FLAGELLA-ASSOCIATED PROTEIN 157"/>
    <property type="match status" value="1"/>
</dbReference>
<evidence type="ECO:0000313" key="3">
    <source>
        <dbReference type="Proteomes" id="UP000009168"/>
    </source>
</evidence>
<dbReference type="STRING" id="312017.Q22TE7"/>
<dbReference type="KEGG" id="tet:TTHERM_00171780"/>
<dbReference type="PANTHER" id="PTHR40515">
    <property type="entry name" value="CILIA- AND FLAGELLA-ASSOCIATED PROTEIN 157"/>
    <property type="match status" value="1"/>
</dbReference>
<dbReference type="GeneID" id="7836456"/>